<keyword evidence="2" id="KW-0805">Transcription regulation</keyword>
<evidence type="ECO:0000259" key="7">
    <source>
        <dbReference type="Pfam" id="PF08281"/>
    </source>
</evidence>
<keyword evidence="5" id="KW-0804">Transcription</keyword>
<dbReference type="Pfam" id="PF08281">
    <property type="entry name" value="Sigma70_r4_2"/>
    <property type="match status" value="1"/>
</dbReference>
<dbReference type="Gene3D" id="1.10.10.10">
    <property type="entry name" value="Winged helix-like DNA-binding domain superfamily/Winged helix DNA-binding domain"/>
    <property type="match status" value="1"/>
</dbReference>
<evidence type="ECO:0000256" key="3">
    <source>
        <dbReference type="ARBA" id="ARBA00023082"/>
    </source>
</evidence>
<dbReference type="EMBL" id="FNWV01000004">
    <property type="protein sequence ID" value="SEH56075.1"/>
    <property type="molecule type" value="Genomic_DNA"/>
</dbReference>
<dbReference type="InterPro" id="IPR013249">
    <property type="entry name" value="RNA_pol_sigma70_r4_t2"/>
</dbReference>
<dbReference type="GO" id="GO:0003677">
    <property type="term" value="F:DNA binding"/>
    <property type="evidence" value="ECO:0007669"/>
    <property type="project" value="UniProtKB-KW"/>
</dbReference>
<keyword evidence="4" id="KW-0238">DNA-binding</keyword>
<dbReference type="SUPFAM" id="SSF88659">
    <property type="entry name" value="Sigma3 and sigma4 domains of RNA polymerase sigma factors"/>
    <property type="match status" value="1"/>
</dbReference>
<dbReference type="NCBIfam" id="TIGR02937">
    <property type="entry name" value="sigma70-ECF"/>
    <property type="match status" value="1"/>
</dbReference>
<dbReference type="PANTHER" id="PTHR43133:SF8">
    <property type="entry name" value="RNA POLYMERASE SIGMA FACTOR HI_1459-RELATED"/>
    <property type="match status" value="1"/>
</dbReference>
<evidence type="ECO:0000313" key="8">
    <source>
        <dbReference type="EMBL" id="SEH56075.1"/>
    </source>
</evidence>
<evidence type="ECO:0000256" key="5">
    <source>
        <dbReference type="ARBA" id="ARBA00023163"/>
    </source>
</evidence>
<comment type="similarity">
    <text evidence="1">Belongs to the sigma-70 factor family. ECF subfamily.</text>
</comment>
<keyword evidence="3" id="KW-0731">Sigma factor</keyword>
<dbReference type="Pfam" id="PF04542">
    <property type="entry name" value="Sigma70_r2"/>
    <property type="match status" value="1"/>
</dbReference>
<name>A0A1H6J6Z2_RUMFL</name>
<dbReference type="InterPro" id="IPR036388">
    <property type="entry name" value="WH-like_DNA-bd_sf"/>
</dbReference>
<dbReference type="SUPFAM" id="SSF88946">
    <property type="entry name" value="Sigma2 domain of RNA polymerase sigma factors"/>
    <property type="match status" value="1"/>
</dbReference>
<dbReference type="InterPro" id="IPR014284">
    <property type="entry name" value="RNA_pol_sigma-70_dom"/>
</dbReference>
<dbReference type="Gene3D" id="1.10.1740.10">
    <property type="match status" value="1"/>
</dbReference>
<evidence type="ECO:0000256" key="4">
    <source>
        <dbReference type="ARBA" id="ARBA00023125"/>
    </source>
</evidence>
<dbReference type="InterPro" id="IPR007627">
    <property type="entry name" value="RNA_pol_sigma70_r2"/>
</dbReference>
<dbReference type="PANTHER" id="PTHR43133">
    <property type="entry name" value="RNA POLYMERASE ECF-TYPE SIGMA FACTO"/>
    <property type="match status" value="1"/>
</dbReference>
<sequence>MTSNELKQMLERSPAECHKALVKEYGRYVYAIVFNKLRNCGTKEDIEECVSDVFAAIFIKYEFDEDCDRDIKGYIGTVAKRSAIDRFRSLTSRINHTVYADEDDMQELVSDFSVDERVDRSELRRVLLDKIDELGEPDSTILIQKFYYNRKSAEIAESISMSDASVRTRCSRAIAKLKVKLVEAGITR</sequence>
<proteinExistence type="inferred from homology"/>
<evidence type="ECO:0000313" key="9">
    <source>
        <dbReference type="Proteomes" id="UP000183190"/>
    </source>
</evidence>
<dbReference type="InterPro" id="IPR039425">
    <property type="entry name" value="RNA_pol_sigma-70-like"/>
</dbReference>
<dbReference type="GO" id="GO:0016987">
    <property type="term" value="F:sigma factor activity"/>
    <property type="evidence" value="ECO:0007669"/>
    <property type="project" value="UniProtKB-KW"/>
</dbReference>
<dbReference type="OrthoDB" id="1820736at2"/>
<dbReference type="AlphaFoldDB" id="A0A1H6J6Z2"/>
<dbReference type="InterPro" id="IPR013325">
    <property type="entry name" value="RNA_pol_sigma_r2"/>
</dbReference>
<evidence type="ECO:0000256" key="1">
    <source>
        <dbReference type="ARBA" id="ARBA00010641"/>
    </source>
</evidence>
<evidence type="ECO:0000256" key="2">
    <source>
        <dbReference type="ARBA" id="ARBA00023015"/>
    </source>
</evidence>
<feature type="domain" description="RNA polymerase sigma factor 70 region 4 type 2" evidence="7">
    <location>
        <begin position="125"/>
        <end position="177"/>
    </location>
</feature>
<protein>
    <submittedName>
        <fullName evidence="8">RNA polymerase sigma-70 factor, ECF subfamily</fullName>
    </submittedName>
</protein>
<dbReference type="RefSeq" id="WP_074715871.1">
    <property type="nucleotide sequence ID" value="NZ_FNWV01000004.1"/>
</dbReference>
<organism evidence="8 9">
    <name type="scientific">Ruminococcus flavefaciens</name>
    <dbReference type="NCBI Taxonomy" id="1265"/>
    <lineage>
        <taxon>Bacteria</taxon>
        <taxon>Bacillati</taxon>
        <taxon>Bacillota</taxon>
        <taxon>Clostridia</taxon>
        <taxon>Eubacteriales</taxon>
        <taxon>Oscillospiraceae</taxon>
        <taxon>Ruminococcus</taxon>
    </lineage>
</organism>
<dbReference type="InterPro" id="IPR013324">
    <property type="entry name" value="RNA_pol_sigma_r3/r4-like"/>
</dbReference>
<dbReference type="GO" id="GO:0006352">
    <property type="term" value="P:DNA-templated transcription initiation"/>
    <property type="evidence" value="ECO:0007669"/>
    <property type="project" value="InterPro"/>
</dbReference>
<gene>
    <name evidence="8" type="ORF">SAMN02910265_01450</name>
</gene>
<dbReference type="Proteomes" id="UP000183190">
    <property type="component" value="Unassembled WGS sequence"/>
</dbReference>
<accession>A0A1H6J6Z2</accession>
<evidence type="ECO:0000259" key="6">
    <source>
        <dbReference type="Pfam" id="PF04542"/>
    </source>
</evidence>
<reference evidence="8 9" key="1">
    <citation type="submission" date="2016-10" db="EMBL/GenBank/DDBJ databases">
        <authorList>
            <person name="de Groot N.N."/>
        </authorList>
    </citation>
    <scope>NUCLEOTIDE SEQUENCE [LARGE SCALE GENOMIC DNA]</scope>
    <source>
        <strain evidence="8 9">YAD2003</strain>
    </source>
</reference>
<feature type="domain" description="RNA polymerase sigma-70 region 2" evidence="6">
    <location>
        <begin position="21"/>
        <end position="91"/>
    </location>
</feature>